<gene>
    <name evidence="1" type="ORF">DYI37_08740</name>
</gene>
<dbReference type="OrthoDB" id="571298at2"/>
<proteinExistence type="predicted"/>
<keyword evidence="2" id="KW-1185">Reference proteome</keyword>
<protein>
    <recommendedName>
        <fullName evidence="3">Glycosyltransferase family 2 protein</fullName>
    </recommendedName>
</protein>
<sequence>MSQVIVTSSYRGDFERCRLLCDSIDARVTGHSRHIIAVEARDVAMFKVLEGSKREIVDERDLFPWWLRAVPDLTHRGRRSIWLSLKGPIMHGWHTQQLRRIVLGSRLRETTMVTVDSDVVFLRPVHTSQFETASGKTYFYRKPGGVAEALPQYRDEHRRWSKKAGELLGIETPPHTDTGYIYNLVTWATDSVRDMNARIEAVSGKDAFRTLAATRILSECTIFGRFVEEVEGVTKRHEETNEPFAATYWDHERLDEAALDRFVSAMRPKEIALGVQSFTGTDTGLIRRVAGLEG</sequence>
<dbReference type="EMBL" id="QURL01000003">
    <property type="protein sequence ID" value="RFC64577.1"/>
    <property type="molecule type" value="Genomic_DNA"/>
</dbReference>
<organism evidence="1 2">
    <name type="scientific">Fulvimarina endophytica</name>
    <dbReference type="NCBI Taxonomy" id="2293836"/>
    <lineage>
        <taxon>Bacteria</taxon>
        <taxon>Pseudomonadati</taxon>
        <taxon>Pseudomonadota</taxon>
        <taxon>Alphaproteobacteria</taxon>
        <taxon>Hyphomicrobiales</taxon>
        <taxon>Aurantimonadaceae</taxon>
        <taxon>Fulvimarina</taxon>
    </lineage>
</organism>
<reference evidence="1 2" key="1">
    <citation type="submission" date="2018-08" db="EMBL/GenBank/DDBJ databases">
        <title>Fulvimarina sp. 85, whole genome shotgun sequence.</title>
        <authorList>
            <person name="Tuo L."/>
        </authorList>
    </citation>
    <scope>NUCLEOTIDE SEQUENCE [LARGE SCALE GENOMIC DNA]</scope>
    <source>
        <strain evidence="1 2">85</strain>
    </source>
</reference>
<dbReference type="InterPro" id="IPR045499">
    <property type="entry name" value="DUF6492"/>
</dbReference>
<name>A0A371X5S6_9HYPH</name>
<accession>A0A371X5S6</accession>
<dbReference type="Proteomes" id="UP000264310">
    <property type="component" value="Unassembled WGS sequence"/>
</dbReference>
<evidence type="ECO:0000313" key="1">
    <source>
        <dbReference type="EMBL" id="RFC64577.1"/>
    </source>
</evidence>
<evidence type="ECO:0000313" key="2">
    <source>
        <dbReference type="Proteomes" id="UP000264310"/>
    </source>
</evidence>
<dbReference type="AlphaFoldDB" id="A0A371X5S6"/>
<dbReference type="Pfam" id="PF20102">
    <property type="entry name" value="DUF6492"/>
    <property type="match status" value="1"/>
</dbReference>
<comment type="caution">
    <text evidence="1">The sequence shown here is derived from an EMBL/GenBank/DDBJ whole genome shotgun (WGS) entry which is preliminary data.</text>
</comment>
<evidence type="ECO:0008006" key="3">
    <source>
        <dbReference type="Google" id="ProtNLM"/>
    </source>
</evidence>